<evidence type="ECO:0000259" key="1">
    <source>
        <dbReference type="Pfam" id="PF00156"/>
    </source>
</evidence>
<comment type="caution">
    <text evidence="2">The sequence shown here is derived from an EMBL/GenBank/DDBJ whole genome shotgun (WGS) entry which is preliminary data.</text>
</comment>
<evidence type="ECO:0000313" key="2">
    <source>
        <dbReference type="EMBL" id="CAF0694032.1"/>
    </source>
</evidence>
<dbReference type="Proteomes" id="UP000663859">
    <property type="component" value="Unassembled WGS sequence"/>
</dbReference>
<organism evidence="2 3">
    <name type="scientific">Candidatus Methylacidithermus pantelleriae</name>
    <dbReference type="NCBI Taxonomy" id="2744239"/>
    <lineage>
        <taxon>Bacteria</taxon>
        <taxon>Pseudomonadati</taxon>
        <taxon>Verrucomicrobiota</taxon>
        <taxon>Methylacidiphilae</taxon>
        <taxon>Methylacidiphilales</taxon>
        <taxon>Methylacidiphilaceae</taxon>
        <taxon>Candidatus Methylacidithermus</taxon>
    </lineage>
</organism>
<reference evidence="2" key="1">
    <citation type="submission" date="2021-02" db="EMBL/GenBank/DDBJ databases">
        <authorList>
            <person name="Cremers G."/>
            <person name="Picone N."/>
        </authorList>
    </citation>
    <scope>NUCLEOTIDE SEQUENCE</scope>
    <source>
        <strain evidence="2">PQ17</strain>
    </source>
</reference>
<dbReference type="CDD" id="cd06223">
    <property type="entry name" value="PRTases_typeI"/>
    <property type="match status" value="1"/>
</dbReference>
<gene>
    <name evidence="2" type="ORF">MPNT_150055</name>
</gene>
<dbReference type="InterPro" id="IPR029057">
    <property type="entry name" value="PRTase-like"/>
</dbReference>
<dbReference type="RefSeq" id="WP_174582977.1">
    <property type="nucleotide sequence ID" value="NZ_CAJNOB010000007.1"/>
</dbReference>
<dbReference type="GO" id="GO:0016740">
    <property type="term" value="F:transferase activity"/>
    <property type="evidence" value="ECO:0007669"/>
    <property type="project" value="UniProtKB-KW"/>
</dbReference>
<dbReference type="InterPro" id="IPR000836">
    <property type="entry name" value="PRTase_dom"/>
</dbReference>
<protein>
    <submittedName>
        <fullName evidence="2">Phosphoribosyl transferase</fullName>
    </submittedName>
</protein>
<dbReference type="AlphaFoldDB" id="A0A8J2BLR7"/>
<proteinExistence type="predicted"/>
<keyword evidence="3" id="KW-1185">Reference proteome</keyword>
<feature type="domain" description="Phosphoribosyltransferase" evidence="1">
    <location>
        <begin position="35"/>
        <end position="205"/>
    </location>
</feature>
<keyword evidence="2" id="KW-0808">Transferase</keyword>
<sequence>MIVPDEGIDSGGDPLEGFWEPAQWEEFTFRDRFEAGRILAERLAQFRGRKDVIVLALPRGGVPVGFEVARALGVPLDVFLVRKLGVPGEEELAMGAIASGGIRILNREVLALFEIPSEVVEAVTQKELRELERREKIYRANRPFPEVRGKTVILVDDGIATGATMRAAIRALRKLGASRIVVAAPTVAGSTVEALREEADAVVTVIEPEPFFGVGRWYEDFRQLTDSEVQELLEASRRQGSFSEEA</sequence>
<dbReference type="Gene3D" id="3.40.50.2020">
    <property type="match status" value="1"/>
</dbReference>
<dbReference type="EMBL" id="CAJNOB010000007">
    <property type="protein sequence ID" value="CAF0694032.1"/>
    <property type="molecule type" value="Genomic_DNA"/>
</dbReference>
<name>A0A8J2BLR7_9BACT</name>
<accession>A0A8J2BLR7</accession>
<evidence type="ECO:0000313" key="3">
    <source>
        <dbReference type="Proteomes" id="UP000663859"/>
    </source>
</evidence>
<dbReference type="SUPFAM" id="SSF53271">
    <property type="entry name" value="PRTase-like"/>
    <property type="match status" value="1"/>
</dbReference>
<dbReference type="Pfam" id="PF00156">
    <property type="entry name" value="Pribosyltran"/>
    <property type="match status" value="1"/>
</dbReference>
<dbReference type="Gene3D" id="3.30.1310.20">
    <property type="entry name" value="PRTase-like"/>
    <property type="match status" value="1"/>
</dbReference>